<dbReference type="EMBL" id="SNYC01000003">
    <property type="protein sequence ID" value="TDQ11554.1"/>
    <property type="molecule type" value="Genomic_DNA"/>
</dbReference>
<organism evidence="2 3">
    <name type="scientific">Pedobacter metabolipauper</name>
    <dbReference type="NCBI Taxonomy" id="425513"/>
    <lineage>
        <taxon>Bacteria</taxon>
        <taxon>Pseudomonadati</taxon>
        <taxon>Bacteroidota</taxon>
        <taxon>Sphingobacteriia</taxon>
        <taxon>Sphingobacteriales</taxon>
        <taxon>Sphingobacteriaceae</taxon>
        <taxon>Pedobacter</taxon>
    </lineage>
</organism>
<dbReference type="AlphaFoldDB" id="A0A4R6SYB5"/>
<evidence type="ECO:0000313" key="2">
    <source>
        <dbReference type="EMBL" id="TDQ11554.1"/>
    </source>
</evidence>
<feature type="chain" id="PRO_5020711274" description="Endosialidase-like protein" evidence="1">
    <location>
        <begin position="22"/>
        <end position="366"/>
    </location>
</feature>
<proteinExistence type="predicted"/>
<name>A0A4R6SYB5_9SPHI</name>
<keyword evidence="1" id="KW-0732">Signal</keyword>
<protein>
    <recommendedName>
        <fullName evidence="4">Endosialidase-like protein</fullName>
    </recommendedName>
</protein>
<gene>
    <name evidence="2" type="ORF">ATK78_0677</name>
</gene>
<dbReference type="Proteomes" id="UP000295620">
    <property type="component" value="Unassembled WGS sequence"/>
</dbReference>
<reference evidence="2 3" key="1">
    <citation type="submission" date="2019-03" db="EMBL/GenBank/DDBJ databases">
        <title>Genomic Encyclopedia of Archaeal and Bacterial Type Strains, Phase II (KMG-II): from individual species to whole genera.</title>
        <authorList>
            <person name="Goeker M."/>
        </authorList>
    </citation>
    <scope>NUCLEOTIDE SEQUENCE [LARGE SCALE GENOMIC DNA]</scope>
    <source>
        <strain evidence="2 3">DSM 19035</strain>
    </source>
</reference>
<sequence>MNHTKRVIVALTLFIGTGASAQTTNTFPANGNVGVGTTTPAEKLDVVGAIRTDRIRTGLSLFSTNSRSSFNSFNTGNDPNLTGGWIAADFGGNDNATDRLVIGVGYGGKAVIGTHSYNLQQWGGPLLINPLEGNVGIGNTNPLYKLDIGGNSNTNGQAWFSYGSHAMAGYTWADASLVTNSIEIVNTSGAAINTSPTLAFHRYGSGGPQFRLAGDGSNVLYLESAGQYSARNPNPYGGGPNDYFTRFHVDGGLTTVGNMGVGTTDTKGYKLAVAGNMIAESIKVKLQNAWPDYVFDANYKLATLQETEKYINKNGHLPGIPSAEEVKANGIDLGEMNAKLLKKIEELTMYMIEMKKEMELLKDKSK</sequence>
<feature type="signal peptide" evidence="1">
    <location>
        <begin position="1"/>
        <end position="21"/>
    </location>
</feature>
<comment type="caution">
    <text evidence="2">The sequence shown here is derived from an EMBL/GenBank/DDBJ whole genome shotgun (WGS) entry which is preliminary data.</text>
</comment>
<accession>A0A4R6SYB5</accession>
<keyword evidence="3" id="KW-1185">Reference proteome</keyword>
<evidence type="ECO:0000256" key="1">
    <source>
        <dbReference type="SAM" id="SignalP"/>
    </source>
</evidence>
<evidence type="ECO:0008006" key="4">
    <source>
        <dbReference type="Google" id="ProtNLM"/>
    </source>
</evidence>
<dbReference type="RefSeq" id="WP_133574619.1">
    <property type="nucleotide sequence ID" value="NZ_SNYC01000003.1"/>
</dbReference>
<dbReference type="OrthoDB" id="680331at2"/>
<evidence type="ECO:0000313" key="3">
    <source>
        <dbReference type="Proteomes" id="UP000295620"/>
    </source>
</evidence>